<reference evidence="2" key="2">
    <citation type="journal article" date="2015" name="Data Brief">
        <title>Shoot transcriptome of the giant reed, Arundo donax.</title>
        <authorList>
            <person name="Barrero R.A."/>
            <person name="Guerrero F.D."/>
            <person name="Moolhuijzen P."/>
            <person name="Goolsby J.A."/>
            <person name="Tidwell J."/>
            <person name="Bellgard S.E."/>
            <person name="Bellgard M.I."/>
        </authorList>
    </citation>
    <scope>NUCLEOTIDE SEQUENCE</scope>
    <source>
        <tissue evidence="2">Shoot tissue taken approximately 20 cm above the soil surface</tissue>
    </source>
</reference>
<evidence type="ECO:0000256" key="1">
    <source>
        <dbReference type="SAM" id="MobiDB-lite"/>
    </source>
</evidence>
<feature type="compositionally biased region" description="Polar residues" evidence="1">
    <location>
        <begin position="30"/>
        <end position="43"/>
    </location>
</feature>
<organism evidence="2">
    <name type="scientific">Arundo donax</name>
    <name type="common">Giant reed</name>
    <name type="synonym">Donax arundinaceus</name>
    <dbReference type="NCBI Taxonomy" id="35708"/>
    <lineage>
        <taxon>Eukaryota</taxon>
        <taxon>Viridiplantae</taxon>
        <taxon>Streptophyta</taxon>
        <taxon>Embryophyta</taxon>
        <taxon>Tracheophyta</taxon>
        <taxon>Spermatophyta</taxon>
        <taxon>Magnoliopsida</taxon>
        <taxon>Liliopsida</taxon>
        <taxon>Poales</taxon>
        <taxon>Poaceae</taxon>
        <taxon>PACMAD clade</taxon>
        <taxon>Arundinoideae</taxon>
        <taxon>Arundineae</taxon>
        <taxon>Arundo</taxon>
    </lineage>
</organism>
<reference evidence="2" key="1">
    <citation type="submission" date="2014-09" db="EMBL/GenBank/DDBJ databases">
        <authorList>
            <person name="Magalhaes I.L.F."/>
            <person name="Oliveira U."/>
            <person name="Santos F.R."/>
            <person name="Vidigal T.H.D.A."/>
            <person name="Brescovit A.D."/>
            <person name="Santos A.J."/>
        </authorList>
    </citation>
    <scope>NUCLEOTIDE SEQUENCE</scope>
    <source>
        <tissue evidence="2">Shoot tissue taken approximately 20 cm above the soil surface</tissue>
    </source>
</reference>
<dbReference type="AlphaFoldDB" id="A0A0A9BFV9"/>
<name>A0A0A9BFV9_ARUDO</name>
<proteinExistence type="predicted"/>
<accession>A0A0A9BFV9</accession>
<evidence type="ECO:0000313" key="2">
    <source>
        <dbReference type="EMBL" id="JAD58167.1"/>
    </source>
</evidence>
<dbReference type="EMBL" id="GBRH01239728">
    <property type="protein sequence ID" value="JAD58167.1"/>
    <property type="molecule type" value="Transcribed_RNA"/>
</dbReference>
<protein>
    <submittedName>
        <fullName evidence="2">Uncharacterized protein</fullName>
    </submittedName>
</protein>
<sequence>MQLSSFTPTEDFSFNHGCVPSSRRRACQRGLQQSSLHQSNRLAQKSVGDGTKLGCSLVEVLGVDAVGLSFLGK</sequence>
<feature type="region of interest" description="Disordered" evidence="1">
    <location>
        <begin position="29"/>
        <end position="48"/>
    </location>
</feature>